<evidence type="ECO:0000313" key="4">
    <source>
        <dbReference type="EMBL" id="GAT57021.1"/>
    </source>
</evidence>
<feature type="region of interest" description="Disordered" evidence="2">
    <location>
        <begin position="65"/>
        <end position="224"/>
    </location>
</feature>
<feature type="compositionally biased region" description="Polar residues" evidence="2">
    <location>
        <begin position="190"/>
        <end position="200"/>
    </location>
</feature>
<feature type="compositionally biased region" description="Polar residues" evidence="2">
    <location>
        <begin position="301"/>
        <end position="312"/>
    </location>
</feature>
<sequence>MSVKPDPEIALLRRFVEEKTQRTQSLERENQQLQLKVAGLEKKLADSEAKASHLRKKTSREVIEVVDSDDETKPLVPPPKVESGPLKKRSLRARNKSPTKSGGYVELVESGDEATVGPKLQERTVPELSTPARTARRPSSVPNIPAQPVDSEVLRDSMSPLSSLRSSFPSRNPSMDVDEVGQTVVKTEPSDQTALSSVNEPETAPSAASSSKKRRKGGRKTDNIIPKAEVKEEVVDAIFERDGSETTSLGHLVMTELGVIKSEEGEVGADFDVPDEYRKLLFTRKEISTAIGGGPQDTKHNWTSPEGKSRIRNTANNSEHFATFSGDYDTSLPPFPGARGYSIGCTLNNAYTKPAPIVIIVRRVSPYWEIMGEYDTQETARIPLEAIARFPADKLNTWVDSICKYSWGEEVVAQANKALPPHQHVARVPASVRAAVLDGRIEFKFTVLKCVGFPTRWYDVLKQNRDAASESKPKVKDEEDEAQTKTPRPSRASSAKGKKRQAAGPLSGRQKRRRRDSYLDDDEDENESEQDDVEMNSDDDYSP</sequence>
<name>A0ABQ0M0Y4_MYCCL</name>
<evidence type="ECO:0000256" key="2">
    <source>
        <dbReference type="SAM" id="MobiDB-lite"/>
    </source>
</evidence>
<evidence type="ECO:0000313" key="5">
    <source>
        <dbReference type="Proteomes" id="UP000815677"/>
    </source>
</evidence>
<feature type="region of interest" description="Disordered" evidence="2">
    <location>
        <begin position="290"/>
        <end position="312"/>
    </location>
</feature>
<feature type="domain" description="DUF6697" evidence="3">
    <location>
        <begin position="282"/>
        <end position="462"/>
    </location>
</feature>
<dbReference type="Pfam" id="PF20411">
    <property type="entry name" value="DUF6697"/>
    <property type="match status" value="1"/>
</dbReference>
<proteinExistence type="predicted"/>
<dbReference type="InterPro" id="IPR046520">
    <property type="entry name" value="DUF6697"/>
</dbReference>
<keyword evidence="1" id="KW-0175">Coiled coil</keyword>
<feature type="compositionally biased region" description="Low complexity" evidence="2">
    <location>
        <begin position="156"/>
        <end position="174"/>
    </location>
</feature>
<organism evidence="4 5">
    <name type="scientific">Mycena chlorophos</name>
    <name type="common">Agaric fungus</name>
    <name type="synonym">Agaricus chlorophos</name>
    <dbReference type="NCBI Taxonomy" id="658473"/>
    <lineage>
        <taxon>Eukaryota</taxon>
        <taxon>Fungi</taxon>
        <taxon>Dikarya</taxon>
        <taxon>Basidiomycota</taxon>
        <taxon>Agaricomycotina</taxon>
        <taxon>Agaricomycetes</taxon>
        <taxon>Agaricomycetidae</taxon>
        <taxon>Agaricales</taxon>
        <taxon>Marasmiineae</taxon>
        <taxon>Mycenaceae</taxon>
        <taxon>Mycena</taxon>
    </lineage>
</organism>
<dbReference type="EMBL" id="DF849380">
    <property type="protein sequence ID" value="GAT57021.1"/>
    <property type="molecule type" value="Genomic_DNA"/>
</dbReference>
<feature type="region of interest" description="Disordered" evidence="2">
    <location>
        <begin position="465"/>
        <end position="543"/>
    </location>
</feature>
<feature type="compositionally biased region" description="Basic residues" evidence="2">
    <location>
        <begin position="86"/>
        <end position="97"/>
    </location>
</feature>
<evidence type="ECO:0000256" key="1">
    <source>
        <dbReference type="SAM" id="Coils"/>
    </source>
</evidence>
<feature type="compositionally biased region" description="Acidic residues" evidence="2">
    <location>
        <begin position="519"/>
        <end position="543"/>
    </location>
</feature>
<feature type="compositionally biased region" description="Polar residues" evidence="2">
    <location>
        <begin position="484"/>
        <end position="493"/>
    </location>
</feature>
<accession>A0ABQ0M0Y4</accession>
<feature type="coiled-coil region" evidence="1">
    <location>
        <begin position="16"/>
        <end position="57"/>
    </location>
</feature>
<gene>
    <name evidence="4" type="ORF">MCHLO_13605</name>
</gene>
<evidence type="ECO:0000259" key="3">
    <source>
        <dbReference type="Pfam" id="PF20411"/>
    </source>
</evidence>
<dbReference type="Proteomes" id="UP000815677">
    <property type="component" value="Unassembled WGS sequence"/>
</dbReference>
<reference evidence="4" key="1">
    <citation type="submission" date="2014-09" db="EMBL/GenBank/DDBJ databases">
        <title>Genome sequence of the luminous mushroom Mycena chlorophos for searching fungal bioluminescence genes.</title>
        <authorList>
            <person name="Tanaka Y."/>
            <person name="Kasuga D."/>
            <person name="Oba Y."/>
            <person name="Hase S."/>
            <person name="Sato K."/>
            <person name="Oba Y."/>
            <person name="Sakakibara Y."/>
        </authorList>
    </citation>
    <scope>NUCLEOTIDE SEQUENCE</scope>
</reference>
<protein>
    <recommendedName>
        <fullName evidence="3">DUF6697 domain-containing protein</fullName>
    </recommendedName>
</protein>
<keyword evidence="5" id="KW-1185">Reference proteome</keyword>
<feature type="compositionally biased region" description="Basic and acidic residues" evidence="2">
    <location>
        <begin position="465"/>
        <end position="477"/>
    </location>
</feature>